<reference evidence="2" key="1">
    <citation type="journal article" date="2023" name="G3 (Bethesda)">
        <title>Whole genome assembly and annotation of the endangered Caribbean coral Acropora cervicornis.</title>
        <authorList>
            <person name="Selwyn J.D."/>
            <person name="Vollmer S.V."/>
        </authorList>
    </citation>
    <scope>NUCLEOTIDE SEQUENCE</scope>
    <source>
        <strain evidence="2">K2</strain>
    </source>
</reference>
<dbReference type="PANTHER" id="PTHR35617:SF3">
    <property type="entry name" value="CORE-BINDING (CB) DOMAIN-CONTAINING PROTEIN"/>
    <property type="match status" value="1"/>
</dbReference>
<organism evidence="2 3">
    <name type="scientific">Acropora cervicornis</name>
    <name type="common">Staghorn coral</name>
    <dbReference type="NCBI Taxonomy" id="6130"/>
    <lineage>
        <taxon>Eukaryota</taxon>
        <taxon>Metazoa</taxon>
        <taxon>Cnidaria</taxon>
        <taxon>Anthozoa</taxon>
        <taxon>Hexacorallia</taxon>
        <taxon>Scleractinia</taxon>
        <taxon>Astrocoeniina</taxon>
        <taxon>Acroporidae</taxon>
        <taxon>Acropora</taxon>
    </lineage>
</organism>
<comment type="caution">
    <text evidence="2">The sequence shown here is derived from an EMBL/GenBank/DDBJ whole genome shotgun (WGS) entry which is preliminary data.</text>
</comment>
<evidence type="ECO:0008006" key="4">
    <source>
        <dbReference type="Google" id="ProtNLM"/>
    </source>
</evidence>
<evidence type="ECO:0000256" key="1">
    <source>
        <dbReference type="SAM" id="SignalP"/>
    </source>
</evidence>
<feature type="signal peptide" evidence="1">
    <location>
        <begin position="1"/>
        <end position="24"/>
    </location>
</feature>
<dbReference type="EMBL" id="JARQWQ010000098">
    <property type="protein sequence ID" value="KAK2551400.1"/>
    <property type="molecule type" value="Genomic_DNA"/>
</dbReference>
<feature type="chain" id="PRO_5042271291" description="Secreted protein" evidence="1">
    <location>
        <begin position="25"/>
        <end position="130"/>
    </location>
</feature>
<proteinExistence type="predicted"/>
<evidence type="ECO:0000313" key="2">
    <source>
        <dbReference type="EMBL" id="KAK2551400.1"/>
    </source>
</evidence>
<keyword evidence="3" id="KW-1185">Reference proteome</keyword>
<reference evidence="2" key="2">
    <citation type="journal article" date="2023" name="Science">
        <title>Genomic signatures of disease resistance in endangered staghorn corals.</title>
        <authorList>
            <person name="Vollmer S.V."/>
            <person name="Selwyn J.D."/>
            <person name="Despard B.A."/>
            <person name="Roesel C.L."/>
        </authorList>
    </citation>
    <scope>NUCLEOTIDE SEQUENCE</scope>
    <source>
        <strain evidence="2">K2</strain>
    </source>
</reference>
<accession>A0AAD9PYG9</accession>
<keyword evidence="1" id="KW-0732">Signal</keyword>
<dbReference type="AlphaFoldDB" id="A0AAD9PYG9"/>
<evidence type="ECO:0000313" key="3">
    <source>
        <dbReference type="Proteomes" id="UP001249851"/>
    </source>
</evidence>
<sequence>MIFFEGVTMLLAILSGQRLQPLKAFSVKSMTLTDTKCVFQINTPLKTTRPGRHTSALEFCEYTPSYDLCIFFLNLTSTLKSDCDQLLITYSKPHRATSSVIIGCWLKTVMTKSGIDKNLVLVVPEQLLLL</sequence>
<dbReference type="PANTHER" id="PTHR35617">
    <property type="entry name" value="PHAGE_INTEGRASE DOMAIN-CONTAINING PROTEIN"/>
    <property type="match status" value="1"/>
</dbReference>
<name>A0AAD9PYG9_ACRCE</name>
<gene>
    <name evidence="2" type="ORF">P5673_027801</name>
</gene>
<protein>
    <recommendedName>
        <fullName evidence="4">Secreted protein</fullName>
    </recommendedName>
</protein>
<dbReference type="Proteomes" id="UP001249851">
    <property type="component" value="Unassembled WGS sequence"/>
</dbReference>